<dbReference type="FunFam" id="3.80.10.10:FF:000148">
    <property type="entry name" value="Leucine rich repeat and coiled-coil centrosomal protein 1"/>
    <property type="match status" value="1"/>
</dbReference>
<evidence type="ECO:0000256" key="11">
    <source>
        <dbReference type="ARBA" id="ARBA00061329"/>
    </source>
</evidence>
<protein>
    <recommendedName>
        <fullName evidence="12">Leucine-rich repeat and coiled-coil domain-containing protein 1</fullName>
    </recommendedName>
</protein>
<keyword evidence="9" id="KW-0131">Cell cycle</keyword>
<gene>
    <name evidence="13" type="ORF">D915_010313</name>
</gene>
<evidence type="ECO:0000256" key="6">
    <source>
        <dbReference type="ARBA" id="ARBA00022776"/>
    </source>
</evidence>
<evidence type="ECO:0000256" key="3">
    <source>
        <dbReference type="ARBA" id="ARBA00022614"/>
    </source>
</evidence>
<sequence>MNDSIEISVVDGGVESLGKLDRTKLERAYSLNLHHNMIRCIEGLGSAINLRHIDLSSNFITKICGLERLSSLRTMNLSSNRIRRVEGLKYLKSLVRLDLSFNQLEDLEGLKELHGHDYRLTVVHLQGNRLTSLGHLICCTVGLIYLKQLTVYDHEIEANNPLCHVPDYRRLVMNGLPQLEILDNLDWNDRPVRLDVLADLPELSRFLDYVSSSSLSEANETERQIQEACIRDVRSRTRSRPTRMLPLETSVVQTESHNVHVDVRVF</sequence>
<name>A0A4E0QV60_FASHE</name>
<dbReference type="SMART" id="SM00365">
    <property type="entry name" value="LRR_SD22"/>
    <property type="match status" value="4"/>
</dbReference>
<evidence type="ECO:0000256" key="9">
    <source>
        <dbReference type="ARBA" id="ARBA00023306"/>
    </source>
</evidence>
<keyword evidence="6" id="KW-0498">Mitosis</keyword>
<dbReference type="InterPro" id="IPR032675">
    <property type="entry name" value="LRR_dom_sf"/>
</dbReference>
<keyword evidence="14" id="KW-1185">Reference proteome</keyword>
<comment type="function">
    <text evidence="10">Required for the organization of the mitotic spindle. Maintains the structural integrity of centrosomes during mitosis.</text>
</comment>
<dbReference type="InterPro" id="IPR001611">
    <property type="entry name" value="Leu-rich_rpt"/>
</dbReference>
<dbReference type="EMBL" id="JXXN02007787">
    <property type="protein sequence ID" value="THD18983.1"/>
    <property type="molecule type" value="Genomic_DNA"/>
</dbReference>
<dbReference type="GO" id="GO:0005814">
    <property type="term" value="C:centriole"/>
    <property type="evidence" value="ECO:0007669"/>
    <property type="project" value="UniProtKB-SubCell"/>
</dbReference>
<evidence type="ECO:0000313" key="14">
    <source>
        <dbReference type="Proteomes" id="UP000230066"/>
    </source>
</evidence>
<comment type="subcellular location">
    <subcellularLocation>
        <location evidence="1">Cytoplasm</location>
        <location evidence="1">Cytoskeleton</location>
        <location evidence="1">Microtubule organizing center</location>
        <location evidence="1">Centrosome</location>
        <location evidence="1">Centriole</location>
    </subcellularLocation>
</comment>
<keyword evidence="5" id="KW-0677">Repeat</keyword>
<dbReference type="SUPFAM" id="SSF52075">
    <property type="entry name" value="Outer arm dynein light chain 1"/>
    <property type="match status" value="1"/>
</dbReference>
<dbReference type="GO" id="GO:0051301">
    <property type="term" value="P:cell division"/>
    <property type="evidence" value="ECO:0007669"/>
    <property type="project" value="UniProtKB-KW"/>
</dbReference>
<evidence type="ECO:0000256" key="10">
    <source>
        <dbReference type="ARBA" id="ARBA00054059"/>
    </source>
</evidence>
<dbReference type="AlphaFoldDB" id="A0A4E0QV60"/>
<evidence type="ECO:0000256" key="5">
    <source>
        <dbReference type="ARBA" id="ARBA00022737"/>
    </source>
</evidence>
<evidence type="ECO:0000313" key="13">
    <source>
        <dbReference type="EMBL" id="THD18983.1"/>
    </source>
</evidence>
<keyword evidence="2" id="KW-0963">Cytoplasm</keyword>
<keyword evidence="7" id="KW-0175">Coiled coil</keyword>
<dbReference type="Proteomes" id="UP000230066">
    <property type="component" value="Unassembled WGS sequence"/>
</dbReference>
<keyword evidence="4" id="KW-0132">Cell division</keyword>
<evidence type="ECO:0000256" key="7">
    <source>
        <dbReference type="ARBA" id="ARBA00023054"/>
    </source>
</evidence>
<comment type="caution">
    <text evidence="13">The sequence shown here is derived from an EMBL/GenBank/DDBJ whole genome shotgun (WGS) entry which is preliminary data.</text>
</comment>
<proteinExistence type="inferred from homology"/>
<evidence type="ECO:0000256" key="8">
    <source>
        <dbReference type="ARBA" id="ARBA00023212"/>
    </source>
</evidence>
<accession>A0A4E0QV60</accession>
<organism evidence="13 14">
    <name type="scientific">Fasciola hepatica</name>
    <name type="common">Liver fluke</name>
    <dbReference type="NCBI Taxonomy" id="6192"/>
    <lineage>
        <taxon>Eukaryota</taxon>
        <taxon>Metazoa</taxon>
        <taxon>Spiralia</taxon>
        <taxon>Lophotrochozoa</taxon>
        <taxon>Platyhelminthes</taxon>
        <taxon>Trematoda</taxon>
        <taxon>Digenea</taxon>
        <taxon>Plagiorchiida</taxon>
        <taxon>Echinostomata</taxon>
        <taxon>Echinostomatoidea</taxon>
        <taxon>Fasciolidae</taxon>
        <taxon>Fasciola</taxon>
    </lineage>
</organism>
<comment type="similarity">
    <text evidence="11">Belongs to the LRRCC1 family.</text>
</comment>
<dbReference type="InterPro" id="IPR025875">
    <property type="entry name" value="Leu-rich_rpt_4"/>
</dbReference>
<dbReference type="Gene3D" id="3.80.10.10">
    <property type="entry name" value="Ribonuclease Inhibitor"/>
    <property type="match status" value="2"/>
</dbReference>
<dbReference type="Pfam" id="PF12799">
    <property type="entry name" value="LRR_4"/>
    <property type="match status" value="1"/>
</dbReference>
<evidence type="ECO:0000256" key="4">
    <source>
        <dbReference type="ARBA" id="ARBA00022618"/>
    </source>
</evidence>
<dbReference type="PROSITE" id="PS51450">
    <property type="entry name" value="LRR"/>
    <property type="match status" value="3"/>
</dbReference>
<dbReference type="GO" id="GO:0005737">
    <property type="term" value="C:cytoplasm"/>
    <property type="evidence" value="ECO:0007669"/>
    <property type="project" value="TreeGrafter"/>
</dbReference>
<keyword evidence="8" id="KW-0206">Cytoskeleton</keyword>
<reference evidence="13" key="1">
    <citation type="submission" date="2019-03" db="EMBL/GenBank/DDBJ databases">
        <title>Improved annotation for the trematode Fasciola hepatica.</title>
        <authorList>
            <person name="Choi Y.-J."/>
            <person name="Martin J."/>
            <person name="Mitreva M."/>
        </authorList>
    </citation>
    <scope>NUCLEOTIDE SEQUENCE [LARGE SCALE GENOMIC DNA]</scope>
</reference>
<evidence type="ECO:0000256" key="2">
    <source>
        <dbReference type="ARBA" id="ARBA00022490"/>
    </source>
</evidence>
<dbReference type="PANTHER" id="PTHR15454">
    <property type="entry name" value="NISCHARIN RELATED"/>
    <property type="match status" value="1"/>
</dbReference>
<dbReference type="PANTHER" id="PTHR15454:SF34">
    <property type="entry name" value="LEUCINE-RICH REPEAT AND COILED-COIL DOMAIN-CONTAINING PROTEIN 1"/>
    <property type="match status" value="1"/>
</dbReference>
<keyword evidence="3" id="KW-0433">Leucine-rich repeat</keyword>
<evidence type="ECO:0000256" key="1">
    <source>
        <dbReference type="ARBA" id="ARBA00004114"/>
    </source>
</evidence>
<evidence type="ECO:0000256" key="12">
    <source>
        <dbReference type="ARBA" id="ARBA00067351"/>
    </source>
</evidence>